<name>A0A917Q1L3_9BACI</name>
<keyword evidence="2" id="KW-1185">Reference proteome</keyword>
<protein>
    <submittedName>
        <fullName evidence="1">Uncharacterized protein</fullName>
    </submittedName>
</protein>
<gene>
    <name evidence="1" type="ORF">GCM10007063_28640</name>
</gene>
<evidence type="ECO:0000313" key="1">
    <source>
        <dbReference type="EMBL" id="GGK04590.1"/>
    </source>
</evidence>
<evidence type="ECO:0000313" key="2">
    <source>
        <dbReference type="Proteomes" id="UP000658382"/>
    </source>
</evidence>
<dbReference type="EMBL" id="BMNQ01000054">
    <property type="protein sequence ID" value="GGK04590.1"/>
    <property type="molecule type" value="Genomic_DNA"/>
</dbReference>
<reference evidence="1" key="2">
    <citation type="submission" date="2020-09" db="EMBL/GenBank/DDBJ databases">
        <authorList>
            <person name="Sun Q."/>
            <person name="Ohkuma M."/>
        </authorList>
    </citation>
    <scope>NUCLEOTIDE SEQUENCE</scope>
    <source>
        <strain evidence="1">JCM 12580</strain>
    </source>
</reference>
<dbReference type="Proteomes" id="UP000658382">
    <property type="component" value="Unassembled WGS sequence"/>
</dbReference>
<proteinExistence type="predicted"/>
<comment type="caution">
    <text evidence="1">The sequence shown here is derived from an EMBL/GenBank/DDBJ whole genome shotgun (WGS) entry which is preliminary data.</text>
</comment>
<dbReference type="AlphaFoldDB" id="A0A917Q1L3"/>
<reference evidence="1" key="1">
    <citation type="journal article" date="2014" name="Int. J. Syst. Evol. Microbiol.">
        <title>Complete genome sequence of Corynebacterium casei LMG S-19264T (=DSM 44701T), isolated from a smear-ripened cheese.</title>
        <authorList>
            <consortium name="US DOE Joint Genome Institute (JGI-PGF)"/>
            <person name="Walter F."/>
            <person name="Albersmeier A."/>
            <person name="Kalinowski J."/>
            <person name="Ruckert C."/>
        </authorList>
    </citation>
    <scope>NUCLEOTIDE SEQUENCE</scope>
    <source>
        <strain evidence="1">JCM 12580</strain>
    </source>
</reference>
<sequence>MGSDESRLGYAFSADSPIQLPLTEMLPHTYNVISFGNMEVKVCQSGIIMNYAANIKVDLSE</sequence>
<accession>A0A917Q1L3</accession>
<organism evidence="1 2">
    <name type="scientific">Lentibacillus kapialis</name>
    <dbReference type="NCBI Taxonomy" id="340214"/>
    <lineage>
        <taxon>Bacteria</taxon>
        <taxon>Bacillati</taxon>
        <taxon>Bacillota</taxon>
        <taxon>Bacilli</taxon>
        <taxon>Bacillales</taxon>
        <taxon>Bacillaceae</taxon>
        <taxon>Lentibacillus</taxon>
    </lineage>
</organism>